<dbReference type="STRING" id="268475.A0A0V1GA40"/>
<dbReference type="OrthoDB" id="5918801at2759"/>
<name>A0A0V1GA40_9BILA</name>
<feature type="non-terminal residue" evidence="1">
    <location>
        <position position="1"/>
    </location>
</feature>
<organism evidence="1 2">
    <name type="scientific">Trichinella zimbabwensis</name>
    <dbReference type="NCBI Taxonomy" id="268475"/>
    <lineage>
        <taxon>Eukaryota</taxon>
        <taxon>Metazoa</taxon>
        <taxon>Ecdysozoa</taxon>
        <taxon>Nematoda</taxon>
        <taxon>Enoplea</taxon>
        <taxon>Dorylaimia</taxon>
        <taxon>Trichinellida</taxon>
        <taxon>Trichinellidae</taxon>
        <taxon>Trichinella</taxon>
    </lineage>
</organism>
<accession>A0A0V1GA40</accession>
<dbReference type="AlphaFoldDB" id="A0A0V1GA40"/>
<keyword evidence="2" id="KW-1185">Reference proteome</keyword>
<dbReference type="Gene3D" id="3.90.79.10">
    <property type="entry name" value="Nucleoside Triphosphate Pyrophosphohydrolase"/>
    <property type="match status" value="1"/>
</dbReference>
<dbReference type="EMBL" id="JYDP01004111">
    <property type="protein sequence ID" value="KRY95146.1"/>
    <property type="molecule type" value="Genomic_DNA"/>
</dbReference>
<protein>
    <submittedName>
        <fullName evidence="1">Uncharacterized protein</fullName>
    </submittedName>
</protein>
<evidence type="ECO:0000313" key="1">
    <source>
        <dbReference type="EMBL" id="KRY95146.1"/>
    </source>
</evidence>
<dbReference type="Proteomes" id="UP000055024">
    <property type="component" value="Unassembled WGS sequence"/>
</dbReference>
<sequence>FYVDNYTKAGIEAKLEEIIVASKPKEAHSEEEIRALVKAALQDALLIKQGFTPDARNTDNAWAETIALQI</sequence>
<reference evidence="1 2" key="1">
    <citation type="submission" date="2015-01" db="EMBL/GenBank/DDBJ databases">
        <title>Evolution of Trichinella species and genotypes.</title>
        <authorList>
            <person name="Korhonen P.K."/>
            <person name="Edoardo P."/>
            <person name="Giuseppe L.R."/>
            <person name="Gasser R.B."/>
        </authorList>
    </citation>
    <scope>NUCLEOTIDE SEQUENCE [LARGE SCALE GENOMIC DNA]</scope>
    <source>
        <strain evidence="1">ISS1029</strain>
    </source>
</reference>
<evidence type="ECO:0000313" key="2">
    <source>
        <dbReference type="Proteomes" id="UP000055024"/>
    </source>
</evidence>
<feature type="non-terminal residue" evidence="1">
    <location>
        <position position="70"/>
    </location>
</feature>
<proteinExistence type="predicted"/>
<comment type="caution">
    <text evidence="1">The sequence shown here is derived from an EMBL/GenBank/DDBJ whole genome shotgun (WGS) entry which is preliminary data.</text>
</comment>
<gene>
    <name evidence="1" type="ORF">T11_3713</name>
</gene>